<evidence type="ECO:0000256" key="1">
    <source>
        <dbReference type="SAM" id="MobiDB-lite"/>
    </source>
</evidence>
<feature type="region of interest" description="Disordered" evidence="1">
    <location>
        <begin position="24"/>
        <end position="54"/>
    </location>
</feature>
<dbReference type="OrthoDB" id="9899785at2"/>
<proteinExistence type="predicted"/>
<reference evidence="4" key="1">
    <citation type="submission" date="2019-08" db="EMBL/GenBank/DDBJ databases">
        <title>Limnoglobus roseus gen. nov., sp. nov., a novel freshwater planctomycete with a giant genome from the family Gemmataceae.</title>
        <authorList>
            <person name="Kulichevskaya I.S."/>
            <person name="Naumoff D.G."/>
            <person name="Miroshnikov K."/>
            <person name="Ivanova A."/>
            <person name="Philippov D.A."/>
            <person name="Hakobyan A."/>
            <person name="Rijpstra I.C."/>
            <person name="Sinninghe Damste J.S."/>
            <person name="Liesack W."/>
            <person name="Dedysh S.N."/>
        </authorList>
    </citation>
    <scope>NUCLEOTIDE SEQUENCE [LARGE SCALE GENOMIC DNA]</scope>
    <source>
        <strain evidence="4">PX52</strain>
    </source>
</reference>
<sequence length="122" mass="13308">MKKWCCVALLALLAPLAVGCKRNTSSTPANAADTSGPAAVTAKRPPMTREEGEKKYNRLGETLPVRTPLADVVRYFGQEPDRWEGKDPDQKAIWVLDDGSEIAIEFYKGVSGSDSITLVNKK</sequence>
<dbReference type="RefSeq" id="WP_149115291.1">
    <property type="nucleotide sequence ID" value="NZ_CP042425.1"/>
</dbReference>
<gene>
    <name evidence="3" type="ORF">PX52LOC_08177</name>
</gene>
<keyword evidence="2" id="KW-0732">Signal</keyword>
<dbReference type="KEGG" id="lrs:PX52LOC_08177"/>
<feature type="chain" id="PRO_5022712321" description="Lipoprotein" evidence="2">
    <location>
        <begin position="32"/>
        <end position="122"/>
    </location>
</feature>
<evidence type="ECO:0000313" key="3">
    <source>
        <dbReference type="EMBL" id="QEL21048.1"/>
    </source>
</evidence>
<keyword evidence="4" id="KW-1185">Reference proteome</keyword>
<evidence type="ECO:0008006" key="5">
    <source>
        <dbReference type="Google" id="ProtNLM"/>
    </source>
</evidence>
<dbReference type="AlphaFoldDB" id="A0A5C1AW76"/>
<accession>A0A5C1AW76</accession>
<dbReference type="EMBL" id="CP042425">
    <property type="protein sequence ID" value="QEL21048.1"/>
    <property type="molecule type" value="Genomic_DNA"/>
</dbReference>
<dbReference type="Proteomes" id="UP000324974">
    <property type="component" value="Chromosome"/>
</dbReference>
<feature type="signal peptide" evidence="2">
    <location>
        <begin position="1"/>
        <end position="31"/>
    </location>
</feature>
<evidence type="ECO:0000313" key="4">
    <source>
        <dbReference type="Proteomes" id="UP000324974"/>
    </source>
</evidence>
<protein>
    <recommendedName>
        <fullName evidence="5">Lipoprotein</fullName>
    </recommendedName>
</protein>
<evidence type="ECO:0000256" key="2">
    <source>
        <dbReference type="SAM" id="SignalP"/>
    </source>
</evidence>
<organism evidence="3 4">
    <name type="scientific">Limnoglobus roseus</name>
    <dbReference type="NCBI Taxonomy" id="2598579"/>
    <lineage>
        <taxon>Bacteria</taxon>
        <taxon>Pseudomonadati</taxon>
        <taxon>Planctomycetota</taxon>
        <taxon>Planctomycetia</taxon>
        <taxon>Gemmatales</taxon>
        <taxon>Gemmataceae</taxon>
        <taxon>Limnoglobus</taxon>
    </lineage>
</organism>
<feature type="compositionally biased region" description="Polar residues" evidence="1">
    <location>
        <begin position="24"/>
        <end position="33"/>
    </location>
</feature>
<name>A0A5C1AW76_9BACT</name>
<dbReference type="PROSITE" id="PS51257">
    <property type="entry name" value="PROKAR_LIPOPROTEIN"/>
    <property type="match status" value="1"/>
</dbReference>